<keyword evidence="2" id="KW-0378">Hydrolase</keyword>
<dbReference type="FunFam" id="2.40.10.10:FF:000068">
    <property type="entry name" value="transmembrane protease serine 2"/>
    <property type="match status" value="1"/>
</dbReference>
<keyword evidence="4" id="KW-1015">Disulfide bond</keyword>
<keyword evidence="5" id="KW-0732">Signal</keyword>
<dbReference type="Proteomes" id="UP000234681">
    <property type="component" value="Chromosome 10"/>
</dbReference>
<dbReference type="EMBL" id="CH473948">
    <property type="protein sequence ID" value="EDM03789.1"/>
    <property type="molecule type" value="Genomic_DNA"/>
</dbReference>
<dbReference type="SUPFAM" id="SSF50494">
    <property type="entry name" value="Trypsin-like serine proteases"/>
    <property type="match status" value="1"/>
</dbReference>
<evidence type="ECO:0000256" key="1">
    <source>
        <dbReference type="ARBA" id="ARBA00022670"/>
    </source>
</evidence>
<name>A6HCN3_RAT</name>
<reference evidence="7 8" key="1">
    <citation type="submission" date="2005-07" db="EMBL/GenBank/DDBJ databases">
        <authorList>
            <person name="Mural R.J."/>
            <person name="Li P.W."/>
            <person name="Adams M.D."/>
            <person name="Amanatides P.G."/>
            <person name="Baden-Tillson H."/>
            <person name="Barnstead M."/>
            <person name="Chin S.H."/>
            <person name="Dew I."/>
            <person name="Evans C.A."/>
            <person name="Ferriera S."/>
            <person name="Flanigan M."/>
            <person name="Fosler C."/>
            <person name="Glodek A."/>
            <person name="Gu Z."/>
            <person name="Holt R.A."/>
            <person name="Jennings D."/>
            <person name="Kraft C.L."/>
            <person name="Lu F."/>
            <person name="Nguyen T."/>
            <person name="Nusskern D.R."/>
            <person name="Pfannkoch C.M."/>
            <person name="Sitter C."/>
            <person name="Sutton G.G."/>
            <person name="Venter J.C."/>
            <person name="Wang Z."/>
            <person name="Woodage T."/>
            <person name="Zheng X.H."/>
            <person name="Zhong F."/>
        </authorList>
    </citation>
    <scope>NUCLEOTIDE SEQUENCE [LARGE SCALE GENOMIC DNA]</scope>
    <source>
        <strain>BN</strain>
        <strain evidence="8">Sprague-Dawley</strain>
    </source>
</reference>
<feature type="chain" id="PRO_5039886644" evidence="5">
    <location>
        <begin position="20"/>
        <end position="181"/>
    </location>
</feature>
<organism evidence="7 8">
    <name type="scientific">Rattus norvegicus</name>
    <name type="common">Rat</name>
    <dbReference type="NCBI Taxonomy" id="10116"/>
    <lineage>
        <taxon>Eukaryota</taxon>
        <taxon>Metazoa</taxon>
        <taxon>Chordata</taxon>
        <taxon>Craniata</taxon>
        <taxon>Vertebrata</taxon>
        <taxon>Euteleostomi</taxon>
        <taxon>Mammalia</taxon>
        <taxon>Eutheria</taxon>
        <taxon>Euarchontoglires</taxon>
        <taxon>Glires</taxon>
        <taxon>Rodentia</taxon>
        <taxon>Myomorpha</taxon>
        <taxon>Muroidea</taxon>
        <taxon>Muridae</taxon>
        <taxon>Murinae</taxon>
        <taxon>Rattus</taxon>
    </lineage>
</organism>
<dbReference type="AlphaFoldDB" id="A6HCN3"/>
<accession>A6HCN3</accession>
<evidence type="ECO:0000313" key="7">
    <source>
        <dbReference type="EMBL" id="EDM03789.1"/>
    </source>
</evidence>
<dbReference type="PANTHER" id="PTHR24252">
    <property type="entry name" value="ACROSIN-RELATED"/>
    <property type="match status" value="1"/>
</dbReference>
<gene>
    <name evidence="7" type="primary">Prss32_predicted</name>
    <name evidence="7" type="ORF">rCG_33208</name>
</gene>
<dbReference type="GO" id="GO:0006508">
    <property type="term" value="P:proteolysis"/>
    <property type="evidence" value="ECO:0007669"/>
    <property type="project" value="UniProtKB-KW"/>
</dbReference>
<dbReference type="Gene3D" id="2.40.10.10">
    <property type="entry name" value="Trypsin-like serine proteases"/>
    <property type="match status" value="1"/>
</dbReference>
<dbReference type="GO" id="GO:0004252">
    <property type="term" value="F:serine-type endopeptidase activity"/>
    <property type="evidence" value="ECO:0007669"/>
    <property type="project" value="InterPro"/>
</dbReference>
<dbReference type="Pfam" id="PF00089">
    <property type="entry name" value="Trypsin"/>
    <property type="match status" value="1"/>
</dbReference>
<protein>
    <submittedName>
        <fullName evidence="7">Protease, serine, 32 (Predicted), isoform CRA_b</fullName>
    </submittedName>
</protein>
<evidence type="ECO:0000259" key="6">
    <source>
        <dbReference type="PROSITE" id="PS50240"/>
    </source>
</evidence>
<evidence type="ECO:0000256" key="2">
    <source>
        <dbReference type="ARBA" id="ARBA00022801"/>
    </source>
</evidence>
<evidence type="ECO:0000256" key="5">
    <source>
        <dbReference type="SAM" id="SignalP"/>
    </source>
</evidence>
<feature type="signal peptide" evidence="5">
    <location>
        <begin position="1"/>
        <end position="19"/>
    </location>
</feature>
<dbReference type="PROSITE" id="PS50240">
    <property type="entry name" value="TRYPSIN_DOM"/>
    <property type="match status" value="1"/>
</dbReference>
<keyword evidence="1 7" id="KW-0645">Protease</keyword>
<dbReference type="InterPro" id="IPR018114">
    <property type="entry name" value="TRYPSIN_HIS"/>
</dbReference>
<dbReference type="InterPro" id="IPR009003">
    <property type="entry name" value="Peptidase_S1_PA"/>
</dbReference>
<dbReference type="InterPro" id="IPR043504">
    <property type="entry name" value="Peptidase_S1_PA_chymotrypsin"/>
</dbReference>
<dbReference type="PROSITE" id="PS00134">
    <property type="entry name" value="TRYPSIN_HIS"/>
    <property type="match status" value="1"/>
</dbReference>
<sequence>MELALAVILYTLLPGVLLGSEVLTTDSYSLSTQTGRSSIDLDSVCGRPRASGRIVSGQNAQLGQWPWQVSVREDGVHVCGGSLISEDWVLTAAHCFNQDQHLSAYTVLLGTISSYPEDNEPRELRAVAQYINSGLLAPVDPKLPLTSCWFPGAEGKSLPCLSLPGGAQSAATFQGILWWLL</sequence>
<proteinExistence type="predicted"/>
<dbReference type="PANTHER" id="PTHR24252:SF7">
    <property type="entry name" value="HYALIN"/>
    <property type="match status" value="1"/>
</dbReference>
<evidence type="ECO:0000256" key="3">
    <source>
        <dbReference type="ARBA" id="ARBA00022825"/>
    </source>
</evidence>
<keyword evidence="3" id="KW-0720">Serine protease</keyword>
<evidence type="ECO:0000313" key="8">
    <source>
        <dbReference type="Proteomes" id="UP000234681"/>
    </source>
</evidence>
<feature type="domain" description="Peptidase S1" evidence="6">
    <location>
        <begin position="54"/>
        <end position="181"/>
    </location>
</feature>
<dbReference type="InterPro" id="IPR001254">
    <property type="entry name" value="Trypsin_dom"/>
</dbReference>
<dbReference type="SMART" id="SM00020">
    <property type="entry name" value="Tryp_SPc"/>
    <property type="match status" value="1"/>
</dbReference>
<evidence type="ECO:0000256" key="4">
    <source>
        <dbReference type="ARBA" id="ARBA00023157"/>
    </source>
</evidence>